<protein>
    <recommendedName>
        <fullName evidence="6">Transcription factor domain-containing protein</fullName>
    </recommendedName>
</protein>
<dbReference type="OrthoDB" id="3598904at2759"/>
<dbReference type="GO" id="GO:0003700">
    <property type="term" value="F:DNA-binding transcription factor activity"/>
    <property type="evidence" value="ECO:0007669"/>
    <property type="project" value="TreeGrafter"/>
</dbReference>
<accession>A0A2T3BEL4</accession>
<dbReference type="InterPro" id="IPR021858">
    <property type="entry name" value="Fun_TF"/>
</dbReference>
<dbReference type="EMBL" id="KZ679006">
    <property type="protein sequence ID" value="PSS27768.1"/>
    <property type="molecule type" value="Genomic_DNA"/>
</dbReference>
<keyword evidence="5" id="KW-1185">Reference proteome</keyword>
<evidence type="ECO:0000313" key="5">
    <source>
        <dbReference type="Proteomes" id="UP000241818"/>
    </source>
</evidence>
<dbReference type="Proteomes" id="UP000241818">
    <property type="component" value="Unassembled WGS sequence"/>
</dbReference>
<evidence type="ECO:0000256" key="3">
    <source>
        <dbReference type="SAM" id="MobiDB-lite"/>
    </source>
</evidence>
<keyword evidence="2" id="KW-0539">Nucleus</keyword>
<evidence type="ECO:0000256" key="2">
    <source>
        <dbReference type="ARBA" id="ARBA00023242"/>
    </source>
</evidence>
<dbReference type="STRING" id="857342.A0A2T3BEL4"/>
<dbReference type="InParanoid" id="A0A2T3BEL4"/>
<dbReference type="Pfam" id="PF11951">
    <property type="entry name" value="Fungal_trans_2"/>
    <property type="match status" value="1"/>
</dbReference>
<sequence length="605" mass="67942">MQEVSTVGSTVWDPNAPQGDNSQHRSVEDLLPPFSALTTDEERERKAELQNPGTYHVIANQSSFVSLPAYRDEKTSVPGSSQSFASLSPAADEHDASSNLPVSPIDDPDDPNVVILKVFEEPTRKGPSQLSNRSTTSPASPVLSPTSTATTSRLVPQPNTVHTDGQNAPVLDIAHNGGWDAQLLQHYRTVISPYILRAQRPEDRQDLFELQAQTYPPLFHAMMALSALSMAHQNGVRNADALEHYQQVIPALKITVQSSQDSYSDGAFLTHFILLLYEIAAAGHRENNMWQHHTDQLLRIVTLRRQAHRVETYDFLVWLVCRIDIYALLSASGTGSFVEVLLEENMLPTPERTLPPISRGQASVLYPEEQPFFPALSELNQEVLLVALQVGQLARDLRAEEKSRQYGNQAQIIPEPAFFMNRRTRIQNLHRMLEHSRASWKARFPEYWTWLGRLEALPHRVFAWVQQAYMLFRACIIYAHTSMFPNQLRDPAPDAGVQIRTCATEIIESVLTIVSDKRVDPRFVVFPLFLAGFATVDPAEKSLALSMMKTVERHSYGGCTGCVRSLLEKIYEKQRAATLDTGDATSVDWIEERELRGQPPIIYGI</sequence>
<feature type="region of interest" description="Disordered" evidence="3">
    <location>
        <begin position="1"/>
        <end position="54"/>
    </location>
</feature>
<dbReference type="PANTHER" id="PTHR37534:SF49">
    <property type="entry name" value="LYSINE BIOSYNTHESIS REGULATORY PROTEIN LYS14"/>
    <property type="match status" value="1"/>
</dbReference>
<organism evidence="4 5">
    <name type="scientific">Amorphotheca resinae ATCC 22711</name>
    <dbReference type="NCBI Taxonomy" id="857342"/>
    <lineage>
        <taxon>Eukaryota</taxon>
        <taxon>Fungi</taxon>
        <taxon>Dikarya</taxon>
        <taxon>Ascomycota</taxon>
        <taxon>Pezizomycotina</taxon>
        <taxon>Leotiomycetes</taxon>
        <taxon>Helotiales</taxon>
        <taxon>Amorphothecaceae</taxon>
        <taxon>Amorphotheca</taxon>
    </lineage>
</organism>
<comment type="subcellular location">
    <subcellularLocation>
        <location evidence="1">Nucleus</location>
    </subcellularLocation>
</comment>
<dbReference type="GO" id="GO:0005634">
    <property type="term" value="C:nucleus"/>
    <property type="evidence" value="ECO:0007669"/>
    <property type="project" value="UniProtKB-SubCell"/>
</dbReference>
<evidence type="ECO:0000313" key="4">
    <source>
        <dbReference type="EMBL" id="PSS27768.1"/>
    </source>
</evidence>
<dbReference type="CDD" id="cd12148">
    <property type="entry name" value="fungal_TF_MHR"/>
    <property type="match status" value="1"/>
</dbReference>
<feature type="compositionally biased region" description="Polar residues" evidence="3">
    <location>
        <begin position="77"/>
        <end position="86"/>
    </location>
</feature>
<dbReference type="GO" id="GO:0045944">
    <property type="term" value="P:positive regulation of transcription by RNA polymerase II"/>
    <property type="evidence" value="ECO:0007669"/>
    <property type="project" value="TreeGrafter"/>
</dbReference>
<dbReference type="AlphaFoldDB" id="A0A2T3BEL4"/>
<evidence type="ECO:0008006" key="6">
    <source>
        <dbReference type="Google" id="ProtNLM"/>
    </source>
</evidence>
<dbReference type="RefSeq" id="XP_024725293.1">
    <property type="nucleotide sequence ID" value="XM_024863339.1"/>
</dbReference>
<feature type="region of interest" description="Disordered" evidence="3">
    <location>
        <begin position="73"/>
        <end position="165"/>
    </location>
</feature>
<dbReference type="GeneID" id="36571420"/>
<feature type="compositionally biased region" description="Polar residues" evidence="3">
    <location>
        <begin position="126"/>
        <end position="165"/>
    </location>
</feature>
<proteinExistence type="predicted"/>
<dbReference type="PANTHER" id="PTHR37534">
    <property type="entry name" value="TRANSCRIPTIONAL ACTIVATOR PROTEIN UGA3"/>
    <property type="match status" value="1"/>
</dbReference>
<evidence type="ECO:0000256" key="1">
    <source>
        <dbReference type="ARBA" id="ARBA00004123"/>
    </source>
</evidence>
<dbReference type="GO" id="GO:0000976">
    <property type="term" value="F:transcription cis-regulatory region binding"/>
    <property type="evidence" value="ECO:0007669"/>
    <property type="project" value="TreeGrafter"/>
</dbReference>
<reference evidence="4 5" key="1">
    <citation type="journal article" date="2018" name="New Phytol.">
        <title>Comparative genomics and transcriptomics depict ericoid mycorrhizal fungi as versatile saprotrophs and plant mutualists.</title>
        <authorList>
            <person name="Martino E."/>
            <person name="Morin E."/>
            <person name="Grelet G.A."/>
            <person name="Kuo A."/>
            <person name="Kohler A."/>
            <person name="Daghino S."/>
            <person name="Barry K.W."/>
            <person name="Cichocki N."/>
            <person name="Clum A."/>
            <person name="Dockter R.B."/>
            <person name="Hainaut M."/>
            <person name="Kuo R.C."/>
            <person name="LaButti K."/>
            <person name="Lindahl B.D."/>
            <person name="Lindquist E.A."/>
            <person name="Lipzen A."/>
            <person name="Khouja H.R."/>
            <person name="Magnuson J."/>
            <person name="Murat C."/>
            <person name="Ohm R.A."/>
            <person name="Singer S.W."/>
            <person name="Spatafora J.W."/>
            <person name="Wang M."/>
            <person name="Veneault-Fourrey C."/>
            <person name="Henrissat B."/>
            <person name="Grigoriev I.V."/>
            <person name="Martin F.M."/>
            <person name="Perotto S."/>
        </authorList>
    </citation>
    <scope>NUCLEOTIDE SEQUENCE [LARGE SCALE GENOMIC DNA]</scope>
    <source>
        <strain evidence="4 5">ATCC 22711</strain>
    </source>
</reference>
<name>A0A2T3BEL4_AMORE</name>
<gene>
    <name evidence="4" type="ORF">M430DRAFT_158496</name>
</gene>